<organism evidence="3 4">
    <name type="scientific">Glossina brevipalpis</name>
    <dbReference type="NCBI Taxonomy" id="37001"/>
    <lineage>
        <taxon>Eukaryota</taxon>
        <taxon>Metazoa</taxon>
        <taxon>Ecdysozoa</taxon>
        <taxon>Arthropoda</taxon>
        <taxon>Hexapoda</taxon>
        <taxon>Insecta</taxon>
        <taxon>Pterygota</taxon>
        <taxon>Neoptera</taxon>
        <taxon>Endopterygota</taxon>
        <taxon>Diptera</taxon>
        <taxon>Brachycera</taxon>
        <taxon>Muscomorpha</taxon>
        <taxon>Hippoboscoidea</taxon>
        <taxon>Glossinidae</taxon>
        <taxon>Glossina</taxon>
    </lineage>
</organism>
<dbReference type="STRING" id="37001.A0A1A9WZ63"/>
<feature type="domain" description="Bacteriophage lambda Replication protein O N-terminal" evidence="2">
    <location>
        <begin position="128"/>
        <end position="221"/>
    </location>
</feature>
<feature type="compositionally biased region" description="Polar residues" evidence="1">
    <location>
        <begin position="319"/>
        <end position="330"/>
    </location>
</feature>
<dbReference type="Proteomes" id="UP000091820">
    <property type="component" value="Unassembled WGS sequence"/>
</dbReference>
<evidence type="ECO:0000256" key="1">
    <source>
        <dbReference type="SAM" id="MobiDB-lite"/>
    </source>
</evidence>
<accession>A0A1A9WZ63</accession>
<evidence type="ECO:0000259" key="2">
    <source>
        <dbReference type="Pfam" id="PF04492"/>
    </source>
</evidence>
<feature type="compositionally biased region" description="Polar residues" evidence="1">
    <location>
        <begin position="238"/>
        <end position="247"/>
    </location>
</feature>
<dbReference type="Gene3D" id="1.10.10.10">
    <property type="entry name" value="Winged helix-like DNA-binding domain superfamily/Winged helix DNA-binding domain"/>
    <property type="match status" value="1"/>
</dbReference>
<dbReference type="InterPro" id="IPR036388">
    <property type="entry name" value="WH-like_DNA-bd_sf"/>
</dbReference>
<keyword evidence="4" id="KW-1185">Reference proteome</keyword>
<sequence length="357" mass="40255">MVGRSGGAERLAGFFVAGLLIPLRLATLFRSRERGLKEPTKEAATMVATTPTRPDFIDTYWIIPEYSTTPYGKVSLTRQDRRTFNSMFKDSRLIWAGRQPVRTGMGESVMTNVAYADFGTINECEPHAAQLEERYVKLANTLLDALLMADITLHQQKVMLAIIRKTYGFNKKVDRITNAQIAKITGLPETRVCTAKNQLLARKFLLMDGNCIGVNKVISEWQSLPEKDNIYKPPQTPPSAKSKSFDPSSVELPDWLPKPIWDSWVQYRKEINKLIKSQQTVIQAIKLLGKCRDNGHQPEEIINASIANGWQGLFEPNQPGRTQQTKSHSVADSFADKDYGEPQLPDWARECLSREGL</sequence>
<dbReference type="VEuPathDB" id="VectorBase:GBRI038064"/>
<proteinExistence type="predicted"/>
<reference evidence="4" key="1">
    <citation type="submission" date="2014-03" db="EMBL/GenBank/DDBJ databases">
        <authorList>
            <person name="Aksoy S."/>
            <person name="Warren W."/>
            <person name="Wilson R.K."/>
        </authorList>
    </citation>
    <scope>NUCLEOTIDE SEQUENCE [LARGE SCALE GENOMIC DNA]</scope>
    <source>
        <strain evidence="4">IAEA</strain>
    </source>
</reference>
<evidence type="ECO:0000313" key="3">
    <source>
        <dbReference type="EnsemblMetazoa" id="GBRI038064-PA"/>
    </source>
</evidence>
<dbReference type="EnsemblMetazoa" id="GBRI038064-RA">
    <property type="protein sequence ID" value="GBRI038064-PA"/>
    <property type="gene ID" value="GBRI038064"/>
</dbReference>
<evidence type="ECO:0000313" key="4">
    <source>
        <dbReference type="Proteomes" id="UP000091820"/>
    </source>
</evidence>
<dbReference type="InterPro" id="IPR006497">
    <property type="entry name" value="Phage_lambda_VrpO_N"/>
</dbReference>
<name>A0A1A9WZ63_9MUSC</name>
<protein>
    <recommendedName>
        <fullName evidence="2">Bacteriophage lambda Replication protein O N-terminal domain-containing protein</fullName>
    </recommendedName>
</protein>
<feature type="region of interest" description="Disordered" evidence="1">
    <location>
        <begin position="315"/>
        <end position="343"/>
    </location>
</feature>
<reference evidence="3" key="2">
    <citation type="submission" date="2020-05" db="UniProtKB">
        <authorList>
            <consortium name="EnsemblMetazoa"/>
        </authorList>
    </citation>
    <scope>IDENTIFICATION</scope>
    <source>
        <strain evidence="3">IAEA</strain>
    </source>
</reference>
<dbReference type="Pfam" id="PF04492">
    <property type="entry name" value="Phage_rep_O"/>
    <property type="match status" value="1"/>
</dbReference>
<dbReference type="GO" id="GO:0006260">
    <property type="term" value="P:DNA replication"/>
    <property type="evidence" value="ECO:0007669"/>
    <property type="project" value="InterPro"/>
</dbReference>
<dbReference type="AlphaFoldDB" id="A0A1A9WZ63"/>
<feature type="region of interest" description="Disordered" evidence="1">
    <location>
        <begin position="228"/>
        <end position="248"/>
    </location>
</feature>
<dbReference type="NCBIfam" id="TIGR01610">
    <property type="entry name" value="phage_O_Nterm"/>
    <property type="match status" value="1"/>
</dbReference>